<name>A0A1J1DQ45_9BACT</name>
<dbReference type="GO" id="GO:0006865">
    <property type="term" value="P:amino acid transport"/>
    <property type="evidence" value="ECO:0007669"/>
    <property type="project" value="UniProtKB-KW"/>
</dbReference>
<evidence type="ECO:0000256" key="3">
    <source>
        <dbReference type="ARBA" id="ARBA00022741"/>
    </source>
</evidence>
<accession>A0A1J1DQ45</accession>
<dbReference type="Gene3D" id="3.30.70.260">
    <property type="match status" value="1"/>
</dbReference>
<dbReference type="Gene3D" id="3.40.50.300">
    <property type="entry name" value="P-loop containing nucleotide triphosphate hydrolases"/>
    <property type="match status" value="1"/>
</dbReference>
<evidence type="ECO:0000256" key="5">
    <source>
        <dbReference type="ARBA" id="ARBA00022967"/>
    </source>
</evidence>
<keyword evidence="1" id="KW-0813">Transport</keyword>
<protein>
    <submittedName>
        <fullName evidence="9">Methionine ABC transporter ATP-binding protein</fullName>
    </submittedName>
</protein>
<dbReference type="InterPro" id="IPR018449">
    <property type="entry name" value="NIL_domain"/>
</dbReference>
<evidence type="ECO:0000259" key="8">
    <source>
        <dbReference type="PROSITE" id="PS50893"/>
    </source>
</evidence>
<feature type="domain" description="ABC transporter" evidence="8">
    <location>
        <begin position="2"/>
        <end position="241"/>
    </location>
</feature>
<dbReference type="SUPFAM" id="SSF52540">
    <property type="entry name" value="P-loop containing nucleoside triphosphate hydrolases"/>
    <property type="match status" value="1"/>
</dbReference>
<dbReference type="PANTHER" id="PTHR43166">
    <property type="entry name" value="AMINO ACID IMPORT ATP-BINDING PROTEIN"/>
    <property type="match status" value="1"/>
</dbReference>
<dbReference type="PANTHER" id="PTHR43166:SF30">
    <property type="entry name" value="METHIONINE IMPORT ATP-BINDING PROTEIN METN"/>
    <property type="match status" value="1"/>
</dbReference>
<dbReference type="PROSITE" id="PS00211">
    <property type="entry name" value="ABC_TRANSPORTER_1"/>
    <property type="match status" value="1"/>
</dbReference>
<dbReference type="SUPFAM" id="SSF55021">
    <property type="entry name" value="ACT-like"/>
    <property type="match status" value="1"/>
</dbReference>
<dbReference type="SMART" id="SM00382">
    <property type="entry name" value="AAA"/>
    <property type="match status" value="1"/>
</dbReference>
<dbReference type="InterPro" id="IPR003439">
    <property type="entry name" value="ABC_transporter-like_ATP-bd"/>
</dbReference>
<dbReference type="Pfam" id="PF09383">
    <property type="entry name" value="NIL"/>
    <property type="match status" value="1"/>
</dbReference>
<dbReference type="AlphaFoldDB" id="A0A1J1DQ45"/>
<dbReference type="InterPro" id="IPR050086">
    <property type="entry name" value="MetN_ABC_transporter-like"/>
</dbReference>
<evidence type="ECO:0000256" key="6">
    <source>
        <dbReference type="ARBA" id="ARBA00022970"/>
    </source>
</evidence>
<organism evidence="9 10">
    <name type="scientific">Candidatus Desulfovibrio trichonymphae</name>
    <dbReference type="NCBI Taxonomy" id="1725232"/>
    <lineage>
        <taxon>Bacteria</taxon>
        <taxon>Pseudomonadati</taxon>
        <taxon>Thermodesulfobacteriota</taxon>
        <taxon>Desulfovibrionia</taxon>
        <taxon>Desulfovibrionales</taxon>
        <taxon>Desulfovibrionaceae</taxon>
        <taxon>Desulfovibrio</taxon>
    </lineage>
</organism>
<dbReference type="InterPro" id="IPR017871">
    <property type="entry name" value="ABC_transporter-like_CS"/>
</dbReference>
<keyword evidence="3" id="KW-0547">Nucleotide-binding</keyword>
<evidence type="ECO:0000313" key="10">
    <source>
        <dbReference type="Proteomes" id="UP000242645"/>
    </source>
</evidence>
<sequence length="333" mass="37500">MITVRNIEKRYGNAPVLRNLSFSVEAGEIFGIVGHSGAGKSTLLRCLNGLTTYEGGSVKVMDREVADLNEDGLRELRRDMGMIFQNFSLMSRKNVFENVAFPLQIWNSRKPGRAPEITGRVMELLELVGLANKRCERVQNLSGGQKQRIGIARALALNPKILLCDEATSALDPKTTLNILDLLQSINDRFNLTIVFVTHQMEVVKRLCHRLLLLDKGVSRCMGKTEELFLAPPEGLKDLAGEEYALVPSGANIRILFPREISQQSVITDMARELDINFSIVGGKLERYINDVLGFLVINVPDEHFERVCHHMRQKNLHWEILADDNNALQRPQ</sequence>
<keyword evidence="2" id="KW-1003">Cell membrane</keyword>
<evidence type="ECO:0000256" key="4">
    <source>
        <dbReference type="ARBA" id="ARBA00022840"/>
    </source>
</evidence>
<dbReference type="GO" id="GO:0005524">
    <property type="term" value="F:ATP binding"/>
    <property type="evidence" value="ECO:0007669"/>
    <property type="project" value="UniProtKB-KW"/>
</dbReference>
<dbReference type="InterPro" id="IPR027417">
    <property type="entry name" value="P-loop_NTPase"/>
</dbReference>
<evidence type="ECO:0000313" key="9">
    <source>
        <dbReference type="EMBL" id="BAV91961.1"/>
    </source>
</evidence>
<evidence type="ECO:0000256" key="1">
    <source>
        <dbReference type="ARBA" id="ARBA00022448"/>
    </source>
</evidence>
<dbReference type="Proteomes" id="UP000242645">
    <property type="component" value="Chromosome"/>
</dbReference>
<keyword evidence="6" id="KW-0029">Amino-acid transport</keyword>
<dbReference type="GO" id="GO:0016887">
    <property type="term" value="F:ATP hydrolysis activity"/>
    <property type="evidence" value="ECO:0007669"/>
    <property type="project" value="InterPro"/>
</dbReference>
<keyword evidence="4 9" id="KW-0067">ATP-binding</keyword>
<dbReference type="KEGG" id="dtr:RSDT_0449"/>
<dbReference type="InterPro" id="IPR003593">
    <property type="entry name" value="AAA+_ATPase"/>
</dbReference>
<evidence type="ECO:0000256" key="7">
    <source>
        <dbReference type="ARBA" id="ARBA00023136"/>
    </source>
</evidence>
<keyword evidence="5" id="KW-1278">Translocase</keyword>
<dbReference type="OrthoDB" id="9809450at2"/>
<evidence type="ECO:0000256" key="2">
    <source>
        <dbReference type="ARBA" id="ARBA00022475"/>
    </source>
</evidence>
<dbReference type="Pfam" id="PF00005">
    <property type="entry name" value="ABC_tran"/>
    <property type="match status" value="1"/>
</dbReference>
<dbReference type="EMBL" id="AP017368">
    <property type="protein sequence ID" value="BAV91961.1"/>
    <property type="molecule type" value="Genomic_DNA"/>
</dbReference>
<keyword evidence="7" id="KW-0472">Membrane</keyword>
<reference evidence="9 10" key="1">
    <citation type="journal article" date="2017" name="ISME J.">
        <title>Genome of 'Ca. Desulfovibrio trichonymphae', an H2-oxidizing bacterium in a tripartite symbiotic system within a protist cell in the termite gut.</title>
        <authorList>
            <person name="Kuwahara H."/>
            <person name="Yuki M."/>
            <person name="Izawa K."/>
            <person name="Ohkuma M."/>
            <person name="Hongoh Y."/>
        </authorList>
    </citation>
    <scope>NUCLEOTIDE SEQUENCE [LARGE SCALE GENOMIC DNA]</scope>
    <source>
        <strain evidence="9 10">Rs-N31</strain>
    </source>
</reference>
<proteinExistence type="predicted"/>
<dbReference type="SMART" id="SM00930">
    <property type="entry name" value="NIL"/>
    <property type="match status" value="1"/>
</dbReference>
<dbReference type="InterPro" id="IPR045865">
    <property type="entry name" value="ACT-like_dom_sf"/>
</dbReference>
<keyword evidence="10" id="KW-1185">Reference proteome</keyword>
<gene>
    <name evidence="9" type="primary">metN</name>
    <name evidence="9" type="ORF">RSDT_0449</name>
</gene>
<dbReference type="PROSITE" id="PS50893">
    <property type="entry name" value="ABC_TRANSPORTER_2"/>
    <property type="match status" value="1"/>
</dbReference>